<dbReference type="SUPFAM" id="SSF82649">
    <property type="entry name" value="SufE/NifU"/>
    <property type="match status" value="1"/>
</dbReference>
<accession>A0ABW5DRI8</accession>
<name>A0ABW5DRI8_9PROT</name>
<organism evidence="1 2">
    <name type="scientific">Lacibacterium aquatile</name>
    <dbReference type="NCBI Taxonomy" id="1168082"/>
    <lineage>
        <taxon>Bacteria</taxon>
        <taxon>Pseudomonadati</taxon>
        <taxon>Pseudomonadota</taxon>
        <taxon>Alphaproteobacteria</taxon>
        <taxon>Rhodospirillales</taxon>
        <taxon>Rhodospirillaceae</taxon>
    </lineage>
</organism>
<proteinExistence type="predicted"/>
<evidence type="ECO:0000313" key="1">
    <source>
        <dbReference type="EMBL" id="MFD2262501.1"/>
    </source>
</evidence>
<comment type="caution">
    <text evidence="1">The sequence shown here is derived from an EMBL/GenBank/DDBJ whole genome shotgun (WGS) entry which is preliminary data.</text>
</comment>
<keyword evidence="2" id="KW-1185">Reference proteome</keyword>
<dbReference type="CDD" id="cd06664">
    <property type="entry name" value="IscU_like"/>
    <property type="match status" value="1"/>
</dbReference>
<evidence type="ECO:0000313" key="2">
    <source>
        <dbReference type="Proteomes" id="UP001597295"/>
    </source>
</evidence>
<dbReference type="EMBL" id="JBHUIP010000004">
    <property type="protein sequence ID" value="MFD2262501.1"/>
    <property type="molecule type" value="Genomic_DNA"/>
</dbReference>
<dbReference type="InterPro" id="IPR002871">
    <property type="entry name" value="NIF_FeS_clus_asmbl_NifU_N"/>
</dbReference>
<dbReference type="Proteomes" id="UP001597295">
    <property type="component" value="Unassembled WGS sequence"/>
</dbReference>
<gene>
    <name evidence="1" type="ORF">ACFSM5_06340</name>
</gene>
<reference evidence="2" key="1">
    <citation type="journal article" date="2019" name="Int. J. Syst. Evol. Microbiol.">
        <title>The Global Catalogue of Microorganisms (GCM) 10K type strain sequencing project: providing services to taxonomists for standard genome sequencing and annotation.</title>
        <authorList>
            <consortium name="The Broad Institute Genomics Platform"/>
            <consortium name="The Broad Institute Genome Sequencing Center for Infectious Disease"/>
            <person name="Wu L."/>
            <person name="Ma J."/>
        </authorList>
    </citation>
    <scope>NUCLEOTIDE SEQUENCE [LARGE SCALE GENOMIC DNA]</scope>
    <source>
        <strain evidence="2">CGMCC 1.19062</strain>
    </source>
</reference>
<dbReference type="Gene3D" id="3.90.1010.10">
    <property type="match status" value="1"/>
</dbReference>
<protein>
    <submittedName>
        <fullName evidence="1">Iron-sulfur cluster assembly scaffold protein</fullName>
    </submittedName>
</protein>
<sequence length="142" mass="14754">MTGTLPYSTDILRLAADIPHIRRLDQPDISVTEVSPLCGSRLILDLKMADGKVAEIGLTVNACALGQAATSIVASLALGKTPAEFAAGLESLNAILAGSDAEPAAPWAPLLALAPARKERGRYGAMRLPFLAFAKAFKGLGE</sequence>
<dbReference type="RefSeq" id="WP_379875461.1">
    <property type="nucleotide sequence ID" value="NZ_JBHUIP010000004.1"/>
</dbReference>